<dbReference type="PANTHER" id="PTHR16861">
    <property type="entry name" value="GLYCOPROTEIN 38"/>
    <property type="match status" value="1"/>
</dbReference>
<feature type="region of interest" description="Disordered" evidence="1">
    <location>
        <begin position="220"/>
        <end position="255"/>
    </location>
</feature>
<dbReference type="EMBL" id="AWTV01000011">
    <property type="protein sequence ID" value="KIH86661.1"/>
    <property type="molecule type" value="Genomic_DNA"/>
</dbReference>
<gene>
    <name evidence="3" type="ORF">SPBR_08175</name>
</gene>
<evidence type="ECO:0000256" key="1">
    <source>
        <dbReference type="SAM" id="MobiDB-lite"/>
    </source>
</evidence>
<keyword evidence="2" id="KW-1133">Transmembrane helix</keyword>
<name>A0A0C2IBM5_9PEZI</name>
<proteinExistence type="predicted"/>
<feature type="transmembrane region" description="Helical" evidence="2">
    <location>
        <begin position="263"/>
        <end position="287"/>
    </location>
</feature>
<dbReference type="GeneID" id="63681334"/>
<dbReference type="VEuPathDB" id="FungiDB:SPBR_08175"/>
<organism evidence="3 4">
    <name type="scientific">Sporothrix brasiliensis 5110</name>
    <dbReference type="NCBI Taxonomy" id="1398154"/>
    <lineage>
        <taxon>Eukaryota</taxon>
        <taxon>Fungi</taxon>
        <taxon>Dikarya</taxon>
        <taxon>Ascomycota</taxon>
        <taxon>Pezizomycotina</taxon>
        <taxon>Sordariomycetes</taxon>
        <taxon>Sordariomycetidae</taxon>
        <taxon>Ophiostomatales</taxon>
        <taxon>Ophiostomataceae</taxon>
        <taxon>Sporothrix</taxon>
    </lineage>
</organism>
<dbReference type="RefSeq" id="XP_040614671.1">
    <property type="nucleotide sequence ID" value="XM_040766413.1"/>
</dbReference>
<keyword evidence="2" id="KW-0812">Transmembrane</keyword>
<evidence type="ECO:0000313" key="4">
    <source>
        <dbReference type="Proteomes" id="UP000031575"/>
    </source>
</evidence>
<evidence type="ECO:0000256" key="2">
    <source>
        <dbReference type="SAM" id="Phobius"/>
    </source>
</evidence>
<dbReference type="AlphaFoldDB" id="A0A0C2IBM5"/>
<dbReference type="Proteomes" id="UP000031575">
    <property type="component" value="Unassembled WGS sequence"/>
</dbReference>
<sequence>MATARTNLGPLTTPFTYPASCTNNVIQCSYCLVAWQAQTCSNNPNNAAGVQDNANCWPPRTKANTITTDAALLGWGIYSPGLSCPVGYNTACSATGTTIGGFQFQFPVSAGETGIGCCPPDYACTYGGNGAAQTCYSIATTGSFPAVQCSGGTSNAFSYYTLGNVATVTTTQVSTVSGSGSATAPASTVTATEVDLFNFNTVTLYAPMFQLVHKASDLPSSSSSSKGTSSPTNTADSTGPSSGASSASDKSSAKSSNGLSSGAIAGIAVGASVVGLALLGAFIFLLLKQRKQKAAIAQYAPPPNVSGNTGMAPDMAPGMVPGMSPGMSPGPMHDGSYYASSTPLSMKSGVMHPSPVYEVQAVRHGWNHLVVHVLADRLAAEAPGQMLAFAEEHVPLARVEQDAGWQVARQALVGRLGRREVRVREVEVWWVEVGCVKEIRQIRRQRLVRPRAGGTALGAAQLVVDRRIPRGRCHEIGRRVQDQVQQRIRPILHRRGERVLRRQAVLYRHEDGTGGLRHVARKTRVVGSAAQHESAAVKVDNGRKRPCALAIFCTLTVCFWGVKLQSEGAAFVLPGQRRRDGPREVG</sequence>
<evidence type="ECO:0000313" key="3">
    <source>
        <dbReference type="EMBL" id="KIH86661.1"/>
    </source>
</evidence>
<dbReference type="PANTHER" id="PTHR16861:SF4">
    <property type="entry name" value="SH3 DOMAIN PROTEIN (AFU_ORTHOLOGUE AFUA_1G13610)"/>
    <property type="match status" value="1"/>
</dbReference>
<keyword evidence="4" id="KW-1185">Reference proteome</keyword>
<accession>A0A0C2IBM5</accession>
<comment type="caution">
    <text evidence="3">The sequence shown here is derived from an EMBL/GenBank/DDBJ whole genome shotgun (WGS) entry which is preliminary data.</text>
</comment>
<dbReference type="OrthoDB" id="5429716at2759"/>
<feature type="compositionally biased region" description="Low complexity" evidence="1">
    <location>
        <begin position="220"/>
        <end position="230"/>
    </location>
</feature>
<feature type="compositionally biased region" description="Low complexity" evidence="1">
    <location>
        <begin position="237"/>
        <end position="255"/>
    </location>
</feature>
<dbReference type="HOGENOM" id="CLU_465524_0_0_1"/>
<protein>
    <submittedName>
        <fullName evidence="3">Uncharacterized protein</fullName>
    </submittedName>
</protein>
<keyword evidence="2" id="KW-0472">Membrane</keyword>
<reference evidence="3 4" key="1">
    <citation type="journal article" date="2014" name="BMC Genomics">
        <title>Comparative genomics of the major fungal agents of human and animal Sporotrichosis: Sporothrix schenckii and Sporothrix brasiliensis.</title>
        <authorList>
            <person name="Teixeira M.M."/>
            <person name="de Almeida L.G."/>
            <person name="Kubitschek-Barreira P."/>
            <person name="Alves F.L."/>
            <person name="Kioshima E.S."/>
            <person name="Abadio A.K."/>
            <person name="Fernandes L."/>
            <person name="Derengowski L.S."/>
            <person name="Ferreira K.S."/>
            <person name="Souza R.C."/>
            <person name="Ruiz J.C."/>
            <person name="de Andrade N.C."/>
            <person name="Paes H.C."/>
            <person name="Nicola A.M."/>
            <person name="Albuquerque P."/>
            <person name="Gerber A.L."/>
            <person name="Martins V.P."/>
            <person name="Peconick L.D."/>
            <person name="Neto A.V."/>
            <person name="Chaucanez C.B."/>
            <person name="Silva P.A."/>
            <person name="Cunha O.L."/>
            <person name="de Oliveira F.F."/>
            <person name="dos Santos T.C."/>
            <person name="Barros A.L."/>
            <person name="Soares M.A."/>
            <person name="de Oliveira L.M."/>
            <person name="Marini M.M."/>
            <person name="Villalobos-Duno H."/>
            <person name="Cunha M.M."/>
            <person name="de Hoog S."/>
            <person name="da Silveira J.F."/>
            <person name="Henrissat B."/>
            <person name="Nino-Vega G.A."/>
            <person name="Cisalpino P.S."/>
            <person name="Mora-Montes H.M."/>
            <person name="Almeida S.R."/>
            <person name="Stajich J.E."/>
            <person name="Lopes-Bezerra L.M."/>
            <person name="Vasconcelos A.T."/>
            <person name="Felipe M.S."/>
        </authorList>
    </citation>
    <scope>NUCLEOTIDE SEQUENCE [LARGE SCALE GENOMIC DNA]</scope>
    <source>
        <strain evidence="3 4">5110</strain>
    </source>
</reference>